<gene>
    <name evidence="1" type="ORF">TSUD_135660</name>
</gene>
<dbReference type="AlphaFoldDB" id="A0A2Z6P744"/>
<reference evidence="2" key="1">
    <citation type="journal article" date="2017" name="Front. Plant Sci.">
        <title>Climate Clever Clovers: New Paradigm to Reduce the Environmental Footprint of Ruminants by Breeding Low Methanogenic Forages Utilizing Haplotype Variation.</title>
        <authorList>
            <person name="Kaur P."/>
            <person name="Appels R."/>
            <person name="Bayer P.E."/>
            <person name="Keeble-Gagnere G."/>
            <person name="Wang J."/>
            <person name="Hirakawa H."/>
            <person name="Shirasawa K."/>
            <person name="Vercoe P."/>
            <person name="Stefanova K."/>
            <person name="Durmic Z."/>
            <person name="Nichols P."/>
            <person name="Revell C."/>
            <person name="Isobe S.N."/>
            <person name="Edwards D."/>
            <person name="Erskine W."/>
        </authorList>
    </citation>
    <scope>NUCLEOTIDE SEQUENCE [LARGE SCALE GENOMIC DNA]</scope>
    <source>
        <strain evidence="2">cv. Daliak</strain>
    </source>
</reference>
<name>A0A2Z6P744_TRISU</name>
<evidence type="ECO:0000313" key="2">
    <source>
        <dbReference type="Proteomes" id="UP000242715"/>
    </source>
</evidence>
<dbReference type="EMBL" id="DF974797">
    <property type="protein sequence ID" value="GAU50533.1"/>
    <property type="molecule type" value="Genomic_DNA"/>
</dbReference>
<protein>
    <submittedName>
        <fullName evidence="1">Uncharacterized protein</fullName>
    </submittedName>
</protein>
<organism evidence="1 2">
    <name type="scientific">Trifolium subterraneum</name>
    <name type="common">Subterranean clover</name>
    <dbReference type="NCBI Taxonomy" id="3900"/>
    <lineage>
        <taxon>Eukaryota</taxon>
        <taxon>Viridiplantae</taxon>
        <taxon>Streptophyta</taxon>
        <taxon>Embryophyta</taxon>
        <taxon>Tracheophyta</taxon>
        <taxon>Spermatophyta</taxon>
        <taxon>Magnoliopsida</taxon>
        <taxon>eudicotyledons</taxon>
        <taxon>Gunneridae</taxon>
        <taxon>Pentapetalae</taxon>
        <taxon>rosids</taxon>
        <taxon>fabids</taxon>
        <taxon>Fabales</taxon>
        <taxon>Fabaceae</taxon>
        <taxon>Papilionoideae</taxon>
        <taxon>50 kb inversion clade</taxon>
        <taxon>NPAAA clade</taxon>
        <taxon>Hologalegina</taxon>
        <taxon>IRL clade</taxon>
        <taxon>Trifolieae</taxon>
        <taxon>Trifolium</taxon>
    </lineage>
</organism>
<keyword evidence="2" id="KW-1185">Reference proteome</keyword>
<sequence>MTSKRSQKSIAVNSYSDLDDFDLFINSDVEHHFINIMSSKSFHTERGFVFSMKDEELSIPEEFARIITGLGWTKFARQSSSYNSQCVKEFYANLTNRSQMKREVVLRGKGILYSEANINKYFNV</sequence>
<accession>A0A2Z6P744</accession>
<proteinExistence type="predicted"/>
<dbReference type="OrthoDB" id="10440717at2759"/>
<evidence type="ECO:0000313" key="1">
    <source>
        <dbReference type="EMBL" id="GAU50533.1"/>
    </source>
</evidence>
<dbReference type="Proteomes" id="UP000242715">
    <property type="component" value="Unassembled WGS sequence"/>
</dbReference>